<accession>A0A0S2TET0</accession>
<dbReference type="STRING" id="1748243.Tel_11230"/>
<proteinExistence type="predicted"/>
<dbReference type="EMBL" id="CP013099">
    <property type="protein sequence ID" value="ALP53660.1"/>
    <property type="molecule type" value="Genomic_DNA"/>
</dbReference>
<evidence type="ECO:0000313" key="1">
    <source>
        <dbReference type="EMBL" id="ALP53660.1"/>
    </source>
</evidence>
<organism evidence="1 2">
    <name type="scientific">Candidatus Tenderia electrophaga</name>
    <dbReference type="NCBI Taxonomy" id="1748243"/>
    <lineage>
        <taxon>Bacteria</taxon>
        <taxon>Pseudomonadati</taxon>
        <taxon>Pseudomonadota</taxon>
        <taxon>Gammaproteobacteria</taxon>
        <taxon>Candidatus Tenderiales</taxon>
        <taxon>Candidatus Tenderiaceae</taxon>
        <taxon>Candidatus Tenderia</taxon>
    </lineage>
</organism>
<keyword evidence="2" id="KW-1185">Reference proteome</keyword>
<name>A0A0S2TET0_9GAMM</name>
<protein>
    <submittedName>
        <fullName evidence="1">Uncharacterized protein</fullName>
    </submittedName>
</protein>
<dbReference type="AlphaFoldDB" id="A0A0S2TET0"/>
<sequence length="74" mass="8286">MTMGNEIQRQYPRLIRCMRSAGLLTESEAIGALVEYKVFGIREGFGSEAVAHLGGQLEAIRQGIRYRHFTSSIL</sequence>
<reference evidence="1" key="1">
    <citation type="submission" date="2015-10" db="EMBL/GenBank/DDBJ databases">
        <title>Description of Candidatus Tenderia electrophaga gen. nov, sp. nov., an Uncultivated Electroautotroph from a Biocathode Enrichment.</title>
        <authorList>
            <person name="Eddie B.J."/>
            <person name="Malanoski A.P."/>
            <person name="Wang Z."/>
            <person name="Hall R.J."/>
            <person name="Oh S.D."/>
            <person name="Heiner C."/>
            <person name="Lin B."/>
            <person name="Strycharz-Glaven S.M."/>
        </authorList>
    </citation>
    <scope>NUCLEOTIDE SEQUENCE [LARGE SCALE GENOMIC DNA]</scope>
    <source>
        <strain evidence="1">NRL1</strain>
    </source>
</reference>
<gene>
    <name evidence="1" type="ORF">Tel_11230</name>
</gene>
<dbReference type="Proteomes" id="UP000055136">
    <property type="component" value="Chromosome"/>
</dbReference>
<evidence type="ECO:0000313" key="2">
    <source>
        <dbReference type="Proteomes" id="UP000055136"/>
    </source>
</evidence>
<dbReference type="KEGG" id="tee:Tel_11230"/>